<sequence length="201" mass="24216">MKFIFLYLLILYKIILSYCYLLKRNKVLYGHINPSSCIFFIVQHNSLKNIAYNNNNNNNNFVYKKKKFSNNRNKKLCDSNDDEKKQPFINNSNIFRNKYNYIPTFDEVKKDIEIFKKDYPYYFTEHSILELIRIENNIVVINIEGQFFEDINVVFSEDYNDLEKEYLYLKKSLSKTSTKKHLITKRIQGKSICNNKISYKI</sequence>
<keyword evidence="1" id="KW-0472">Membrane</keyword>
<dbReference type="EMBL" id="KE124705">
    <property type="protein sequence ID" value="EWC74467.1"/>
    <property type="molecule type" value="Genomic_DNA"/>
</dbReference>
<proteinExistence type="predicted"/>
<dbReference type="AlphaFoldDB" id="W7J690"/>
<keyword evidence="1" id="KW-1133">Transmembrane helix</keyword>
<gene>
    <name evidence="2" type="ORF">C923_04862</name>
</gene>
<evidence type="ECO:0000313" key="3">
    <source>
        <dbReference type="Proteomes" id="UP000030697"/>
    </source>
</evidence>
<reference evidence="2 3" key="1">
    <citation type="submission" date="2013-02" db="EMBL/GenBank/DDBJ databases">
        <title>The Genome Sequence of Plasmodium falciparum UGT5.1.</title>
        <authorList>
            <consortium name="The Broad Institute Genome Sequencing Platform"/>
            <consortium name="The Broad Institute Genome Sequencing Center for Infectious Disease"/>
            <person name="Neafsey D."/>
            <person name="Cheeseman I."/>
            <person name="Volkman S."/>
            <person name="Adams J."/>
            <person name="Walker B."/>
            <person name="Young S.K."/>
            <person name="Zeng Q."/>
            <person name="Gargeya S."/>
            <person name="Fitzgerald M."/>
            <person name="Haas B."/>
            <person name="Abouelleil A."/>
            <person name="Alvarado L."/>
            <person name="Arachchi H.M."/>
            <person name="Berlin A.M."/>
            <person name="Chapman S.B."/>
            <person name="Dewar J."/>
            <person name="Goldberg J."/>
            <person name="Griggs A."/>
            <person name="Gujja S."/>
            <person name="Hansen M."/>
            <person name="Howarth C."/>
            <person name="Imamovic A."/>
            <person name="Larimer J."/>
            <person name="McCowan C."/>
            <person name="Murphy C."/>
            <person name="Neiman D."/>
            <person name="Pearson M."/>
            <person name="Priest M."/>
            <person name="Roberts A."/>
            <person name="Saif S."/>
            <person name="Shea T."/>
            <person name="Sisk P."/>
            <person name="Sykes S."/>
            <person name="Wortman J."/>
            <person name="Nusbaum C."/>
            <person name="Birren B."/>
        </authorList>
    </citation>
    <scope>NUCLEOTIDE SEQUENCE [LARGE SCALE GENOMIC DNA]</scope>
    <source>
        <strain evidence="2 3">UGT5.1</strain>
    </source>
</reference>
<evidence type="ECO:0000313" key="2">
    <source>
        <dbReference type="EMBL" id="EWC74467.1"/>
    </source>
</evidence>
<organism evidence="2 3">
    <name type="scientific">Plasmodium falciparum UGT5.1</name>
    <dbReference type="NCBI Taxonomy" id="1237627"/>
    <lineage>
        <taxon>Eukaryota</taxon>
        <taxon>Sar</taxon>
        <taxon>Alveolata</taxon>
        <taxon>Apicomplexa</taxon>
        <taxon>Aconoidasida</taxon>
        <taxon>Haemosporida</taxon>
        <taxon>Plasmodiidae</taxon>
        <taxon>Plasmodium</taxon>
        <taxon>Plasmodium (Laverania)</taxon>
    </lineage>
</organism>
<name>W7J690_PLAFA</name>
<protein>
    <submittedName>
        <fullName evidence="2">Uncharacterized protein</fullName>
    </submittedName>
</protein>
<dbReference type="OrthoDB" id="371738at2759"/>
<feature type="transmembrane region" description="Helical" evidence="1">
    <location>
        <begin position="6"/>
        <end position="22"/>
    </location>
</feature>
<keyword evidence="1" id="KW-0812">Transmembrane</keyword>
<evidence type="ECO:0000256" key="1">
    <source>
        <dbReference type="SAM" id="Phobius"/>
    </source>
</evidence>
<dbReference type="Proteomes" id="UP000030697">
    <property type="component" value="Unassembled WGS sequence"/>
</dbReference>
<accession>W7J690</accession>